<dbReference type="GO" id="GO:0008360">
    <property type="term" value="P:regulation of cell shape"/>
    <property type="evidence" value="ECO:0007669"/>
    <property type="project" value="UniProtKB-UniRule"/>
</dbReference>
<dbReference type="Proteomes" id="UP000634206">
    <property type="component" value="Unassembled WGS sequence"/>
</dbReference>
<dbReference type="EMBL" id="JAENIG010000017">
    <property type="protein sequence ID" value="MBK1856549.1"/>
    <property type="molecule type" value="Genomic_DNA"/>
</dbReference>
<feature type="signal peptide" evidence="9">
    <location>
        <begin position="1"/>
        <end position="20"/>
    </location>
</feature>
<protein>
    <submittedName>
        <fullName evidence="11">L,D-transpeptidase</fullName>
    </submittedName>
</protein>
<evidence type="ECO:0000256" key="4">
    <source>
        <dbReference type="ARBA" id="ARBA00022960"/>
    </source>
</evidence>
<evidence type="ECO:0000256" key="3">
    <source>
        <dbReference type="ARBA" id="ARBA00022679"/>
    </source>
</evidence>
<dbReference type="PANTHER" id="PTHR30582">
    <property type="entry name" value="L,D-TRANSPEPTIDASE"/>
    <property type="match status" value="1"/>
</dbReference>
<feature type="region of interest" description="Disordered" evidence="8">
    <location>
        <begin position="49"/>
        <end position="90"/>
    </location>
</feature>
<evidence type="ECO:0000256" key="1">
    <source>
        <dbReference type="ARBA" id="ARBA00004752"/>
    </source>
</evidence>
<keyword evidence="5 7" id="KW-0573">Peptidoglycan synthesis</keyword>
<dbReference type="InterPro" id="IPR038063">
    <property type="entry name" value="Transpep_catalytic_dom"/>
</dbReference>
<evidence type="ECO:0000259" key="10">
    <source>
        <dbReference type="PROSITE" id="PS52029"/>
    </source>
</evidence>
<keyword evidence="12" id="KW-1185">Reference proteome</keyword>
<dbReference type="CDD" id="cd16913">
    <property type="entry name" value="YkuD_like"/>
    <property type="match status" value="1"/>
</dbReference>
<dbReference type="GO" id="GO:0016740">
    <property type="term" value="F:transferase activity"/>
    <property type="evidence" value="ECO:0007669"/>
    <property type="project" value="UniProtKB-KW"/>
</dbReference>
<feature type="compositionally biased region" description="Low complexity" evidence="8">
    <location>
        <begin position="52"/>
        <end position="66"/>
    </location>
</feature>
<proteinExistence type="inferred from homology"/>
<dbReference type="GO" id="GO:0005576">
    <property type="term" value="C:extracellular region"/>
    <property type="evidence" value="ECO:0007669"/>
    <property type="project" value="TreeGrafter"/>
</dbReference>
<sequence>MKFDLIPALLLGALLTTPLAAEETLRTLTEKTIQVDPPLPKKAIVVEEDEPATPTAPAAKALTTAEKQPTAQAADATAEKQEVKPTLPKDRDGGVRLQIFLDQKFFGPGIIDGKPGHFTKVAIENYNESLGRPADDLRVVEESVQGVETIYATAIVPSFVDQYVDSSLPTKRPAQATRKYMSYRSVLEFMAERYHCSEELLSELNGYSKMRNAKARMAIKVPNIEPFKIEDLKTGKSHKNEINLTARHVVVDTNTKQVYIYQLILPSDEEGAITIQAAKPKLVASFPITPGQTKFIPKGVWNLKNSVELPVWRYDKKLLETGVRGKESLTIPPGPNNPVGIIWNGLTKSGIGIHGTNNPNTIGRARSAGCIRLSNWDAARFPTLVRPGAIVKVE</sequence>
<keyword evidence="4 7" id="KW-0133">Cell shape</keyword>
<gene>
    <name evidence="11" type="ORF">JIN83_16375</name>
</gene>
<dbReference type="PANTHER" id="PTHR30582:SF30">
    <property type="entry name" value="BLR4375 PROTEIN"/>
    <property type="match status" value="1"/>
</dbReference>
<evidence type="ECO:0000256" key="7">
    <source>
        <dbReference type="PROSITE-ProRule" id="PRU01373"/>
    </source>
</evidence>
<evidence type="ECO:0000256" key="6">
    <source>
        <dbReference type="ARBA" id="ARBA00023316"/>
    </source>
</evidence>
<keyword evidence="9" id="KW-0732">Signal</keyword>
<dbReference type="GO" id="GO:0018104">
    <property type="term" value="P:peptidoglycan-protein cross-linking"/>
    <property type="evidence" value="ECO:0007669"/>
    <property type="project" value="TreeGrafter"/>
</dbReference>
<evidence type="ECO:0000256" key="9">
    <source>
        <dbReference type="SAM" id="SignalP"/>
    </source>
</evidence>
<feature type="active site" description="Proton donor/acceptor" evidence="7">
    <location>
        <position position="354"/>
    </location>
</feature>
<keyword evidence="6 7" id="KW-0961">Cell wall biogenesis/degradation</keyword>
<comment type="similarity">
    <text evidence="2">Belongs to the YkuD family.</text>
</comment>
<evidence type="ECO:0000256" key="8">
    <source>
        <dbReference type="SAM" id="MobiDB-lite"/>
    </source>
</evidence>
<comment type="pathway">
    <text evidence="1 7">Cell wall biogenesis; peptidoglycan biosynthesis.</text>
</comment>
<dbReference type="Pfam" id="PF03734">
    <property type="entry name" value="YkuD"/>
    <property type="match status" value="1"/>
</dbReference>
<evidence type="ECO:0000256" key="2">
    <source>
        <dbReference type="ARBA" id="ARBA00005992"/>
    </source>
</evidence>
<dbReference type="GO" id="GO:0071972">
    <property type="term" value="F:peptidoglycan L,D-transpeptidase activity"/>
    <property type="evidence" value="ECO:0007669"/>
    <property type="project" value="TreeGrafter"/>
</dbReference>
<dbReference type="RefSeq" id="WP_309491169.1">
    <property type="nucleotide sequence ID" value="NZ_JAENIG010000017.1"/>
</dbReference>
<evidence type="ECO:0000313" key="11">
    <source>
        <dbReference type="EMBL" id="MBK1856549.1"/>
    </source>
</evidence>
<feature type="domain" description="L,D-TPase catalytic" evidence="10">
    <location>
        <begin position="262"/>
        <end position="394"/>
    </location>
</feature>
<dbReference type="InterPro" id="IPR005490">
    <property type="entry name" value="LD_TPept_cat_dom"/>
</dbReference>
<dbReference type="InterPro" id="IPR050979">
    <property type="entry name" value="LD-transpeptidase"/>
</dbReference>
<evidence type="ECO:0000313" key="12">
    <source>
        <dbReference type="Proteomes" id="UP000634206"/>
    </source>
</evidence>
<comment type="caution">
    <text evidence="11">The sequence shown here is derived from an EMBL/GenBank/DDBJ whole genome shotgun (WGS) entry which is preliminary data.</text>
</comment>
<keyword evidence="3" id="KW-0808">Transferase</keyword>
<accession>A0AAE2SF43</accession>
<dbReference type="PROSITE" id="PS52029">
    <property type="entry name" value="LD_TPASE"/>
    <property type="match status" value="1"/>
</dbReference>
<dbReference type="SUPFAM" id="SSF141523">
    <property type="entry name" value="L,D-transpeptidase catalytic domain-like"/>
    <property type="match status" value="1"/>
</dbReference>
<feature type="active site" description="Nucleophile" evidence="7">
    <location>
        <position position="370"/>
    </location>
</feature>
<reference evidence="11" key="1">
    <citation type="submission" date="2021-01" db="EMBL/GenBank/DDBJ databases">
        <title>Modified the classification status of verrucomicrobia.</title>
        <authorList>
            <person name="Feng X."/>
        </authorList>
    </citation>
    <scope>NUCLEOTIDE SEQUENCE</scope>
    <source>
        <strain evidence="11">5K15</strain>
    </source>
</reference>
<organism evidence="11 12">
    <name type="scientific">Oceaniferula flava</name>
    <dbReference type="NCBI Taxonomy" id="2800421"/>
    <lineage>
        <taxon>Bacteria</taxon>
        <taxon>Pseudomonadati</taxon>
        <taxon>Verrucomicrobiota</taxon>
        <taxon>Verrucomicrobiia</taxon>
        <taxon>Verrucomicrobiales</taxon>
        <taxon>Verrucomicrobiaceae</taxon>
        <taxon>Oceaniferula</taxon>
    </lineage>
</organism>
<dbReference type="Gene3D" id="2.40.440.10">
    <property type="entry name" value="L,D-transpeptidase catalytic domain-like"/>
    <property type="match status" value="1"/>
</dbReference>
<dbReference type="AlphaFoldDB" id="A0AAE2SF43"/>
<dbReference type="GO" id="GO:0071555">
    <property type="term" value="P:cell wall organization"/>
    <property type="evidence" value="ECO:0007669"/>
    <property type="project" value="UniProtKB-UniRule"/>
</dbReference>
<evidence type="ECO:0000256" key="5">
    <source>
        <dbReference type="ARBA" id="ARBA00022984"/>
    </source>
</evidence>
<name>A0AAE2SF43_9BACT</name>
<feature type="chain" id="PRO_5042250488" evidence="9">
    <location>
        <begin position="21"/>
        <end position="394"/>
    </location>
</feature>
<feature type="compositionally biased region" description="Basic and acidic residues" evidence="8">
    <location>
        <begin position="77"/>
        <end position="90"/>
    </location>
</feature>